<evidence type="ECO:0000313" key="4">
    <source>
        <dbReference type="EMBL" id="WNY26827.1"/>
    </source>
</evidence>
<keyword evidence="1" id="KW-0175">Coiled coil</keyword>
<feature type="domain" description="DUF4139" evidence="2">
    <location>
        <begin position="202"/>
        <end position="533"/>
    </location>
</feature>
<evidence type="ECO:0000259" key="3">
    <source>
        <dbReference type="Pfam" id="PF13600"/>
    </source>
</evidence>
<feature type="coiled-coil region" evidence="1">
    <location>
        <begin position="133"/>
        <end position="167"/>
    </location>
</feature>
<reference evidence="4 5" key="1">
    <citation type="submission" date="2023-07" db="EMBL/GenBank/DDBJ databases">
        <title>Closed genome sequence of Methanosarcinaceae archaeon Am2.</title>
        <authorList>
            <person name="Poehlein A."/>
            <person name="Protasov E."/>
            <person name="Platt K."/>
            <person name="Reeh H."/>
            <person name="Daniel R."/>
            <person name="Brune A."/>
        </authorList>
    </citation>
    <scope>NUCLEOTIDE SEQUENCE [LARGE SCALE GENOMIC DNA]</scope>
    <source>
        <strain evidence="4 5">Am2</strain>
    </source>
</reference>
<dbReference type="PANTHER" id="PTHR31005:SF8">
    <property type="entry name" value="DUF4139 DOMAIN-CONTAINING PROTEIN"/>
    <property type="match status" value="1"/>
</dbReference>
<sequence length="540" mass="60990">MQLTESQITKHDKVFGKIMEATVFLTGVQLKRAETLKLEAGINKITFGGISESIYTESVTAAVDHDCHILSFSPQMRSVSDASGAGRIVELLKKKKDLELQTRKIESRIYVCEQERELLEINRVVAGKNGLRADELKETMDYFKSKLTEIENEKIDLRPQLEELRDQIRKIEYEVGSSTVKKNEFEVDVEIFAPAAVTATATLSYFHKEAGWTPYYDIRADDIKNPVTLQFKSFVRQRTGEDWEDVKLVLSTGNPSLSGTLPELMPWYVDFEQPCPAPEPLRDLRKTAAYQSFNRPVESEIKMGDACLKQMKESDSYMEDIDGADEFYEVPQTISSNNLTGVDYELPALYTIPSSYDEKPVEIKSHRLSAEFKYYSIRKLEKDVFLVASVSDWTDLNLLEGNANIFFEGKYVGKSYIDPRRAGELIQLSLGRDPGVIVTRIKGKDMTEKSLMGGNNKITKEWTLTVKNTKGQTIEIEVFDQLPVSVNKAITIEAVNVSGAEHDKDTGKLVWNLTLDAGKSKSMTVKYVAAYPKNKIVVLD</sequence>
<dbReference type="NCBIfam" id="TIGR02231">
    <property type="entry name" value="mucoidy inhibitor MuiA family protein"/>
    <property type="match status" value="1"/>
</dbReference>
<dbReference type="InterPro" id="IPR025554">
    <property type="entry name" value="DUF4140"/>
</dbReference>
<dbReference type="Pfam" id="PF13598">
    <property type="entry name" value="DUF4139"/>
    <property type="match status" value="1"/>
</dbReference>
<feature type="domain" description="DUF4140" evidence="3">
    <location>
        <begin position="21"/>
        <end position="119"/>
    </location>
</feature>
<evidence type="ECO:0000313" key="5">
    <source>
        <dbReference type="Proteomes" id="UP001304970"/>
    </source>
</evidence>
<dbReference type="AlphaFoldDB" id="A0AA96ZXA3"/>
<dbReference type="Proteomes" id="UP001304970">
    <property type="component" value="Chromosome"/>
</dbReference>
<dbReference type="InterPro" id="IPR011935">
    <property type="entry name" value="CHP02231"/>
</dbReference>
<dbReference type="Pfam" id="PF13600">
    <property type="entry name" value="DUF4140"/>
    <property type="match status" value="1"/>
</dbReference>
<organism evidence="4 5">
    <name type="scientific">Methanolapillus ohkumae</name>
    <dbReference type="NCBI Taxonomy" id="3028298"/>
    <lineage>
        <taxon>Archaea</taxon>
        <taxon>Methanobacteriati</taxon>
        <taxon>Methanobacteriota</taxon>
        <taxon>Stenosarchaea group</taxon>
        <taxon>Methanomicrobia</taxon>
        <taxon>Methanosarcinales</taxon>
        <taxon>Methanosarcinaceae</taxon>
        <taxon>Methanolapillus</taxon>
    </lineage>
</organism>
<protein>
    <recommendedName>
        <fullName evidence="6">Mucoidy inhibitor MuiA family protein</fullName>
    </recommendedName>
</protein>
<dbReference type="PANTHER" id="PTHR31005">
    <property type="entry name" value="DUF4139 DOMAIN-CONTAINING PROTEIN"/>
    <property type="match status" value="1"/>
</dbReference>
<dbReference type="GeneID" id="89228017"/>
<accession>A0AA96ZXA3</accession>
<dbReference type="EMBL" id="CP131061">
    <property type="protein sequence ID" value="WNY26827.1"/>
    <property type="molecule type" value="Genomic_DNA"/>
</dbReference>
<gene>
    <name evidence="4" type="ORF">MsAm2_06070</name>
</gene>
<proteinExistence type="predicted"/>
<evidence type="ECO:0000259" key="2">
    <source>
        <dbReference type="Pfam" id="PF13598"/>
    </source>
</evidence>
<evidence type="ECO:0000256" key="1">
    <source>
        <dbReference type="SAM" id="Coils"/>
    </source>
</evidence>
<dbReference type="RefSeq" id="WP_338098337.1">
    <property type="nucleotide sequence ID" value="NZ_CP131061.1"/>
</dbReference>
<keyword evidence="5" id="KW-1185">Reference proteome</keyword>
<name>A0AA96ZXA3_9EURY</name>
<dbReference type="InterPro" id="IPR037291">
    <property type="entry name" value="DUF4139"/>
</dbReference>
<evidence type="ECO:0008006" key="6">
    <source>
        <dbReference type="Google" id="ProtNLM"/>
    </source>
</evidence>